<dbReference type="EMBL" id="MU151081">
    <property type="protein sequence ID" value="KAF9451741.1"/>
    <property type="molecule type" value="Genomic_DNA"/>
</dbReference>
<keyword evidence="1" id="KW-0812">Transmembrane</keyword>
<name>A0A9P5XMA3_9AGAR</name>
<dbReference type="Proteomes" id="UP000807342">
    <property type="component" value="Unassembled WGS sequence"/>
</dbReference>
<organism evidence="2 3">
    <name type="scientific">Macrolepiota fuliginosa MF-IS2</name>
    <dbReference type="NCBI Taxonomy" id="1400762"/>
    <lineage>
        <taxon>Eukaryota</taxon>
        <taxon>Fungi</taxon>
        <taxon>Dikarya</taxon>
        <taxon>Basidiomycota</taxon>
        <taxon>Agaricomycotina</taxon>
        <taxon>Agaricomycetes</taxon>
        <taxon>Agaricomycetidae</taxon>
        <taxon>Agaricales</taxon>
        <taxon>Agaricineae</taxon>
        <taxon>Agaricaceae</taxon>
        <taxon>Macrolepiota</taxon>
    </lineage>
</organism>
<comment type="caution">
    <text evidence="2">The sequence shown here is derived from an EMBL/GenBank/DDBJ whole genome shotgun (WGS) entry which is preliminary data.</text>
</comment>
<feature type="transmembrane region" description="Helical" evidence="1">
    <location>
        <begin position="32"/>
        <end position="53"/>
    </location>
</feature>
<accession>A0A9P5XMA3</accession>
<sequence length="139" mass="15382">MPLFRDNPIRTGALVAVALFVGHYATKLMSSVYAFHLTQTSVAILAIAALVFLVTIHNRREAQFLSQTEQEMILIGGIALFWIAALVAWRGIRGESTGVSSVAKAASTALTGRSRDRRSDDWPCGKNDVYCVVEEYNYW</sequence>
<evidence type="ECO:0000256" key="1">
    <source>
        <dbReference type="SAM" id="Phobius"/>
    </source>
</evidence>
<proteinExistence type="predicted"/>
<evidence type="ECO:0000313" key="3">
    <source>
        <dbReference type="Proteomes" id="UP000807342"/>
    </source>
</evidence>
<dbReference type="OrthoDB" id="3266871at2759"/>
<evidence type="ECO:0000313" key="2">
    <source>
        <dbReference type="EMBL" id="KAF9451741.1"/>
    </source>
</evidence>
<reference evidence="2" key="1">
    <citation type="submission" date="2020-11" db="EMBL/GenBank/DDBJ databases">
        <authorList>
            <consortium name="DOE Joint Genome Institute"/>
            <person name="Ahrendt S."/>
            <person name="Riley R."/>
            <person name="Andreopoulos W."/>
            <person name="Labutti K."/>
            <person name="Pangilinan J."/>
            <person name="Ruiz-Duenas F.J."/>
            <person name="Barrasa J.M."/>
            <person name="Sanchez-Garcia M."/>
            <person name="Camarero S."/>
            <person name="Miyauchi S."/>
            <person name="Serrano A."/>
            <person name="Linde D."/>
            <person name="Babiker R."/>
            <person name="Drula E."/>
            <person name="Ayuso-Fernandez I."/>
            <person name="Pacheco R."/>
            <person name="Padilla G."/>
            <person name="Ferreira P."/>
            <person name="Barriuso J."/>
            <person name="Kellner H."/>
            <person name="Castanera R."/>
            <person name="Alfaro M."/>
            <person name="Ramirez L."/>
            <person name="Pisabarro A.G."/>
            <person name="Kuo A."/>
            <person name="Tritt A."/>
            <person name="Lipzen A."/>
            <person name="He G."/>
            <person name="Yan M."/>
            <person name="Ng V."/>
            <person name="Cullen D."/>
            <person name="Martin F."/>
            <person name="Rosso M.-N."/>
            <person name="Henrissat B."/>
            <person name="Hibbett D."/>
            <person name="Martinez A.T."/>
            <person name="Grigoriev I.V."/>
        </authorList>
    </citation>
    <scope>NUCLEOTIDE SEQUENCE</scope>
    <source>
        <strain evidence="2">MF-IS2</strain>
    </source>
</reference>
<feature type="transmembrane region" description="Helical" evidence="1">
    <location>
        <begin position="73"/>
        <end position="92"/>
    </location>
</feature>
<keyword evidence="1" id="KW-1133">Transmembrane helix</keyword>
<keyword evidence="1" id="KW-0472">Membrane</keyword>
<keyword evidence="3" id="KW-1185">Reference proteome</keyword>
<protein>
    <submittedName>
        <fullName evidence="2">Uncharacterized protein</fullName>
    </submittedName>
</protein>
<dbReference type="AlphaFoldDB" id="A0A9P5XMA3"/>
<gene>
    <name evidence="2" type="ORF">P691DRAFT_807083</name>
</gene>